<sequence>MCKIHTEEVFVDERTTRELHDELLRVNGTMKQMVSVYSMTIITATDTIPEFEAVGHPLFRDQDRFLPEHHVVGDMLKLTQSLANAAGTWSAVNMNMFLHLFNPVDAEQVCTNVLNLLRSEAGSLLTGTQTGIMRPGKLVLEPPVCEPGEYKTIYWNSAEKLIELWQRVAKRLSINIKTTAEYDEDEDPESSDSSS</sequence>
<name>A0A4Z1IFJ4_9HELO</name>
<keyword evidence="2" id="KW-1185">Reference proteome</keyword>
<dbReference type="OrthoDB" id="2094832at2759"/>
<accession>A0A4Z1IFJ4</accession>
<protein>
    <submittedName>
        <fullName evidence="1">Uncharacterized protein</fullName>
    </submittedName>
</protein>
<dbReference type="Proteomes" id="UP000297527">
    <property type="component" value="Unassembled WGS sequence"/>
</dbReference>
<evidence type="ECO:0000313" key="1">
    <source>
        <dbReference type="EMBL" id="TGO60086.1"/>
    </source>
</evidence>
<dbReference type="PANTHER" id="PTHR35897">
    <property type="entry name" value="METHYLTRANSFERASE AUSD"/>
    <property type="match status" value="1"/>
</dbReference>
<gene>
    <name evidence="1" type="ORF">BCON_0038g00010</name>
</gene>
<evidence type="ECO:0000313" key="2">
    <source>
        <dbReference type="Proteomes" id="UP000297527"/>
    </source>
</evidence>
<dbReference type="InterPro" id="IPR051654">
    <property type="entry name" value="Meroterpenoid_MTases"/>
</dbReference>
<dbReference type="PANTHER" id="PTHR35897:SF2">
    <property type="entry name" value="METHYLTRANSFERASE DOMAIN-CONTAINING PROTEIN"/>
    <property type="match status" value="1"/>
</dbReference>
<organism evidence="1 2">
    <name type="scientific">Botryotinia convoluta</name>
    <dbReference type="NCBI Taxonomy" id="54673"/>
    <lineage>
        <taxon>Eukaryota</taxon>
        <taxon>Fungi</taxon>
        <taxon>Dikarya</taxon>
        <taxon>Ascomycota</taxon>
        <taxon>Pezizomycotina</taxon>
        <taxon>Leotiomycetes</taxon>
        <taxon>Helotiales</taxon>
        <taxon>Sclerotiniaceae</taxon>
        <taxon>Botryotinia</taxon>
    </lineage>
</organism>
<dbReference type="EMBL" id="PQXN01000038">
    <property type="protein sequence ID" value="TGO60086.1"/>
    <property type="molecule type" value="Genomic_DNA"/>
</dbReference>
<comment type="caution">
    <text evidence="1">The sequence shown here is derived from an EMBL/GenBank/DDBJ whole genome shotgun (WGS) entry which is preliminary data.</text>
</comment>
<dbReference type="AlphaFoldDB" id="A0A4Z1IFJ4"/>
<reference evidence="1 2" key="1">
    <citation type="submission" date="2017-12" db="EMBL/GenBank/DDBJ databases">
        <title>Comparative genomics of Botrytis spp.</title>
        <authorList>
            <person name="Valero-Jimenez C.A."/>
            <person name="Tapia P."/>
            <person name="Veloso J."/>
            <person name="Silva-Moreno E."/>
            <person name="Staats M."/>
            <person name="Valdes J.H."/>
            <person name="Van Kan J.A.L."/>
        </authorList>
    </citation>
    <scope>NUCLEOTIDE SEQUENCE [LARGE SCALE GENOMIC DNA]</scope>
    <source>
        <strain evidence="1 2">MUCL11595</strain>
    </source>
</reference>
<proteinExistence type="predicted"/>